<dbReference type="PANTHER" id="PTHR12689">
    <property type="entry name" value="A1 CISTRON SPLICING FACTOR AAR2-RELATED"/>
    <property type="match status" value="1"/>
</dbReference>
<evidence type="ECO:0000313" key="5">
    <source>
        <dbReference type="Proteomes" id="UP000285326"/>
    </source>
</evidence>
<protein>
    <submittedName>
        <fullName evidence="4">Putative aar2 protein</fullName>
    </submittedName>
</protein>
<dbReference type="EMBL" id="MCBS01023739">
    <property type="protein sequence ID" value="RKF74866.1"/>
    <property type="molecule type" value="Genomic_DNA"/>
</dbReference>
<feature type="domain" description="AAR2 N-terminal" evidence="3">
    <location>
        <begin position="171"/>
        <end position="315"/>
    </location>
</feature>
<dbReference type="InterPro" id="IPR033647">
    <property type="entry name" value="Aar2_N"/>
</dbReference>
<dbReference type="AlphaFoldDB" id="A0A420IJZ0"/>
<dbReference type="GO" id="GO:0000244">
    <property type="term" value="P:spliceosomal tri-snRNP complex assembly"/>
    <property type="evidence" value="ECO:0007669"/>
    <property type="project" value="TreeGrafter"/>
</dbReference>
<dbReference type="Gene3D" id="2.60.34.20">
    <property type="match status" value="1"/>
</dbReference>
<reference evidence="4 5" key="1">
    <citation type="journal article" date="2018" name="BMC Genomics">
        <title>Comparative genome analyses reveal sequence features reflecting distinct modes of host-adaptation between dicot and monocot powdery mildew.</title>
        <authorList>
            <person name="Wu Y."/>
            <person name="Ma X."/>
            <person name="Pan Z."/>
            <person name="Kale S.D."/>
            <person name="Song Y."/>
            <person name="King H."/>
            <person name="Zhang Q."/>
            <person name="Presley C."/>
            <person name="Deng X."/>
            <person name="Wei C.I."/>
            <person name="Xiao S."/>
        </authorList>
    </citation>
    <scope>NUCLEOTIDE SEQUENCE [LARGE SCALE GENOMIC DNA]</scope>
    <source>
        <strain evidence="4">UMSG1</strain>
    </source>
</reference>
<proteinExistence type="inferred from homology"/>
<evidence type="ECO:0000259" key="3">
    <source>
        <dbReference type="Pfam" id="PF20981"/>
    </source>
</evidence>
<dbReference type="Proteomes" id="UP000285326">
    <property type="component" value="Unassembled WGS sequence"/>
</dbReference>
<sequence length="561" mass="63264">MSSQERNSIYHNDPCDKMNVDWSLNSDADLCASQVKSEIIYDPVIQTGYVDQCSHSKTPADDASNSRRTSNSSDIILSKSVTSSISQRLSPYSQISEQVDVISSDEEPKSLNGANDTVNKCSLGKSLSERSTRSVRSLYATGTYPIGSLRVHSPSPTRTSATLTHEFLKCGDVIVTRGVDPNTIIGYDTVTLTVPKNQPFEGLRDVPVGVHLIWGSANENSFRQGFWIISSSRTHLDYGEVIVKRWDHSSSVLDEEVSAAEIRIQQQSSPEFVRDLYPYENIIAQNVSSALDKRPKIWNDLTSSIRGSLITRITGNGWNEWLVCTTQERKPTSNRELRGENSCGLSKNQVFNFSFPHSSNRYHRGFVGRENISHATDASGHIQAITRINCDDDIDEIIGEHQFSYLTGICLKNFACIEYWAYLTKLFFQAFLIAIDEPKFFTKFIKAVHSQLIYDEGIEGDSILDHDEYFRDDFKSILTVFKSRLTDLLLGTGTNLTTEQKDVGKAFEDLESWLCRWNWDLRGNTSFESKELETDSERSFSSPNKLKKSSRNTLKFSVGWA</sequence>
<name>A0A420IJZ0_9PEZI</name>
<comment type="similarity">
    <text evidence="1">Belongs to the AAR2 family.</text>
</comment>
<dbReference type="CDD" id="cd13777">
    <property type="entry name" value="Aar2_N"/>
    <property type="match status" value="1"/>
</dbReference>
<dbReference type="CDD" id="cd13778">
    <property type="entry name" value="Aar2_C"/>
    <property type="match status" value="1"/>
</dbReference>
<dbReference type="PANTHER" id="PTHR12689:SF4">
    <property type="entry name" value="PROTEIN AAR2 HOMOLOG"/>
    <property type="match status" value="1"/>
</dbReference>
<accession>A0A420IJZ0</accession>
<dbReference type="InterPro" id="IPR033648">
    <property type="entry name" value="AAR2_C"/>
</dbReference>
<dbReference type="Gene3D" id="1.25.40.550">
    <property type="entry name" value="Aar2, C-terminal domain-like"/>
    <property type="match status" value="1"/>
</dbReference>
<dbReference type="Pfam" id="PF05282">
    <property type="entry name" value="AAR2"/>
    <property type="match status" value="1"/>
</dbReference>
<gene>
    <name evidence="4" type="ORF">GcM1_237077</name>
</gene>
<dbReference type="InterPro" id="IPR038514">
    <property type="entry name" value="AAR2_C_sf"/>
</dbReference>
<evidence type="ECO:0000256" key="1">
    <source>
        <dbReference type="ARBA" id="ARBA00006281"/>
    </source>
</evidence>
<evidence type="ECO:0000313" key="4">
    <source>
        <dbReference type="EMBL" id="RKF74866.1"/>
    </source>
</evidence>
<feature type="domain" description="AAR2 C-terminal" evidence="2">
    <location>
        <begin position="358"/>
        <end position="521"/>
    </location>
</feature>
<dbReference type="Pfam" id="PF20981">
    <property type="entry name" value="AAR2_1st"/>
    <property type="match status" value="1"/>
</dbReference>
<dbReference type="InterPro" id="IPR007946">
    <property type="entry name" value="AAR2"/>
</dbReference>
<evidence type="ECO:0000259" key="2">
    <source>
        <dbReference type="Pfam" id="PF05282"/>
    </source>
</evidence>
<comment type="caution">
    <text evidence="4">The sequence shown here is derived from an EMBL/GenBank/DDBJ whole genome shotgun (WGS) entry which is preliminary data.</text>
</comment>
<dbReference type="InterPro" id="IPR038516">
    <property type="entry name" value="AAR2_N_sf"/>
</dbReference>
<organism evidence="4 5">
    <name type="scientific">Golovinomyces cichoracearum</name>
    <dbReference type="NCBI Taxonomy" id="62708"/>
    <lineage>
        <taxon>Eukaryota</taxon>
        <taxon>Fungi</taxon>
        <taxon>Dikarya</taxon>
        <taxon>Ascomycota</taxon>
        <taxon>Pezizomycotina</taxon>
        <taxon>Leotiomycetes</taxon>
        <taxon>Erysiphales</taxon>
        <taxon>Erysiphaceae</taxon>
        <taxon>Golovinomyces</taxon>
    </lineage>
</organism>